<dbReference type="Proteomes" id="UP001566132">
    <property type="component" value="Unassembled WGS sequence"/>
</dbReference>
<accession>A0ABD1E5S1</accession>
<sequence>MGKVVLLRILQILLEIIVKKFLHSLNFQKKGLIALLSRIGQSKLIKVSKAIIVESYLENKMILKYWFQTPDADMNYEGSQLNFVELKVVR</sequence>
<dbReference type="AlphaFoldDB" id="A0ABD1E5S1"/>
<reference evidence="1 2" key="1">
    <citation type="submission" date="2024-05" db="EMBL/GenBank/DDBJ databases">
        <title>Genetic variation in Jamaican populations of the coffee berry borer (Hypothenemus hampei).</title>
        <authorList>
            <person name="Errbii M."/>
            <person name="Myrie A."/>
        </authorList>
    </citation>
    <scope>NUCLEOTIDE SEQUENCE [LARGE SCALE GENOMIC DNA]</scope>
    <source>
        <strain evidence="1">JA-Hopewell-2020-01-JO</strain>
        <tissue evidence="1">Whole body</tissue>
    </source>
</reference>
<keyword evidence="2" id="KW-1185">Reference proteome</keyword>
<dbReference type="EMBL" id="JBDJPC010000011">
    <property type="protein sequence ID" value="KAL1489905.1"/>
    <property type="molecule type" value="Genomic_DNA"/>
</dbReference>
<organism evidence="1 2">
    <name type="scientific">Hypothenemus hampei</name>
    <name type="common">Coffee berry borer</name>
    <dbReference type="NCBI Taxonomy" id="57062"/>
    <lineage>
        <taxon>Eukaryota</taxon>
        <taxon>Metazoa</taxon>
        <taxon>Ecdysozoa</taxon>
        <taxon>Arthropoda</taxon>
        <taxon>Hexapoda</taxon>
        <taxon>Insecta</taxon>
        <taxon>Pterygota</taxon>
        <taxon>Neoptera</taxon>
        <taxon>Endopterygota</taxon>
        <taxon>Coleoptera</taxon>
        <taxon>Polyphaga</taxon>
        <taxon>Cucujiformia</taxon>
        <taxon>Curculionidae</taxon>
        <taxon>Scolytinae</taxon>
        <taxon>Hypothenemus</taxon>
    </lineage>
</organism>
<comment type="caution">
    <text evidence="1">The sequence shown here is derived from an EMBL/GenBank/DDBJ whole genome shotgun (WGS) entry which is preliminary data.</text>
</comment>
<protein>
    <submittedName>
        <fullName evidence="1">Uncharacterized protein</fullName>
    </submittedName>
</protein>
<evidence type="ECO:0000313" key="2">
    <source>
        <dbReference type="Proteomes" id="UP001566132"/>
    </source>
</evidence>
<proteinExistence type="predicted"/>
<evidence type="ECO:0000313" key="1">
    <source>
        <dbReference type="EMBL" id="KAL1489905.1"/>
    </source>
</evidence>
<name>A0ABD1E5S1_HYPHA</name>
<gene>
    <name evidence="1" type="ORF">ABEB36_013832</name>
</gene>